<feature type="region of interest" description="Disordered" evidence="1">
    <location>
        <begin position="97"/>
        <end position="161"/>
    </location>
</feature>
<evidence type="ECO:0000256" key="1">
    <source>
        <dbReference type="SAM" id="MobiDB-lite"/>
    </source>
</evidence>
<dbReference type="Proteomes" id="UP000288805">
    <property type="component" value="Unassembled WGS sequence"/>
</dbReference>
<dbReference type="PANTHER" id="PTHR34130:SF5">
    <property type="entry name" value="OS08G0243800 PROTEIN"/>
    <property type="match status" value="1"/>
</dbReference>
<sequence length="273" mass="30512">MVAEDPIQKTWEDDSSDLDESVETLSLCDLPMYGDIGGDWDDSFKDDQSSSSDQEFFEFFSEDFTASTSPAAENIVFCGKLITYKKLPVCEDTQKLEDKTEKKQQQPKKGGLLQRGLKSFKRGKESRSKSMDGSHGKGLKLQQAPSSKSLPDAAAENYGLSPRKSADKYDFTFPRMPIMTYPPKSQWQMFFGMVRIPTEMELRDIKNRQSRRTPSMLVTSPEEGKKGGGHKRKGKSLWGLLKALGCSSSHANTVAKASPSCNIPQPESVRWVD</sequence>
<gene>
    <name evidence="2" type="ORF">CK203_110753</name>
</gene>
<dbReference type="PANTHER" id="PTHR34130">
    <property type="entry name" value="OS08G0243800 PROTEIN"/>
    <property type="match status" value="1"/>
</dbReference>
<reference evidence="2 3" key="1">
    <citation type="journal article" date="2018" name="PLoS Genet.">
        <title>Population sequencing reveals clonal diversity and ancestral inbreeding in the grapevine cultivar Chardonnay.</title>
        <authorList>
            <person name="Roach M.J."/>
            <person name="Johnson D.L."/>
            <person name="Bohlmann J."/>
            <person name="van Vuuren H.J."/>
            <person name="Jones S.J."/>
            <person name="Pretorius I.S."/>
            <person name="Schmidt S.A."/>
            <person name="Borneman A.R."/>
        </authorList>
    </citation>
    <scope>NUCLEOTIDE SEQUENCE [LARGE SCALE GENOMIC DNA]</scope>
    <source>
        <strain evidence="3">cv. Chardonnay</strain>
        <tissue evidence="2">Leaf</tissue>
    </source>
</reference>
<feature type="compositionally biased region" description="Basic and acidic residues" evidence="1">
    <location>
        <begin position="122"/>
        <end position="135"/>
    </location>
</feature>
<dbReference type="AlphaFoldDB" id="A0A438CQH5"/>
<feature type="compositionally biased region" description="Low complexity" evidence="1">
    <location>
        <begin position="107"/>
        <end position="117"/>
    </location>
</feature>
<feature type="region of interest" description="Disordered" evidence="1">
    <location>
        <begin position="209"/>
        <end position="234"/>
    </location>
</feature>
<protein>
    <submittedName>
        <fullName evidence="2">Uncharacterized protein</fullName>
    </submittedName>
</protein>
<comment type="caution">
    <text evidence="2">The sequence shown here is derived from an EMBL/GenBank/DDBJ whole genome shotgun (WGS) entry which is preliminary data.</text>
</comment>
<organism evidence="2 3">
    <name type="scientific">Vitis vinifera</name>
    <name type="common">Grape</name>
    <dbReference type="NCBI Taxonomy" id="29760"/>
    <lineage>
        <taxon>Eukaryota</taxon>
        <taxon>Viridiplantae</taxon>
        <taxon>Streptophyta</taxon>
        <taxon>Embryophyta</taxon>
        <taxon>Tracheophyta</taxon>
        <taxon>Spermatophyta</taxon>
        <taxon>Magnoliopsida</taxon>
        <taxon>eudicotyledons</taxon>
        <taxon>Gunneridae</taxon>
        <taxon>Pentapetalae</taxon>
        <taxon>rosids</taxon>
        <taxon>Vitales</taxon>
        <taxon>Vitaceae</taxon>
        <taxon>Viteae</taxon>
        <taxon>Vitis</taxon>
    </lineage>
</organism>
<evidence type="ECO:0000313" key="2">
    <source>
        <dbReference type="EMBL" id="RVW25457.1"/>
    </source>
</evidence>
<evidence type="ECO:0000313" key="3">
    <source>
        <dbReference type="Proteomes" id="UP000288805"/>
    </source>
</evidence>
<dbReference type="EMBL" id="QGNW01002088">
    <property type="protein sequence ID" value="RVW25457.1"/>
    <property type="molecule type" value="Genomic_DNA"/>
</dbReference>
<proteinExistence type="predicted"/>
<name>A0A438CQH5_VITVI</name>
<accession>A0A438CQH5</accession>
<feature type="region of interest" description="Disordered" evidence="1">
    <location>
        <begin position="254"/>
        <end position="273"/>
    </location>
</feature>